<evidence type="ECO:0000313" key="3">
    <source>
        <dbReference type="Proteomes" id="UP001208689"/>
    </source>
</evidence>
<keyword evidence="1" id="KW-0812">Transmembrane</keyword>
<reference evidence="2" key="1">
    <citation type="submission" date="2022-09" db="EMBL/GenBank/DDBJ databases">
        <title>Actin cytoskeleton and complex cell architecture in an #Asgard archaeon.</title>
        <authorList>
            <person name="Ponce Toledo R.I."/>
            <person name="Schleper C."/>
            <person name="Rodrigues Oliveira T."/>
            <person name="Wollweber F."/>
            <person name="Xu J."/>
            <person name="Rittmann S."/>
            <person name="Klingl A."/>
            <person name="Pilhofer M."/>
        </authorList>
    </citation>
    <scope>NUCLEOTIDE SEQUENCE</scope>
    <source>
        <strain evidence="2">B-35</strain>
    </source>
</reference>
<accession>A0ABY6HY50</accession>
<name>A0ABY6HY50_9ARCH</name>
<feature type="transmembrane region" description="Helical" evidence="1">
    <location>
        <begin position="6"/>
        <end position="26"/>
    </location>
</feature>
<keyword evidence="3" id="KW-1185">Reference proteome</keyword>
<dbReference type="Proteomes" id="UP001208689">
    <property type="component" value="Chromosome"/>
</dbReference>
<keyword evidence="1" id="KW-0472">Membrane</keyword>
<organism evidence="2 3">
    <name type="scientific">Candidatus Lokiarchaeum ossiferum</name>
    <dbReference type="NCBI Taxonomy" id="2951803"/>
    <lineage>
        <taxon>Archaea</taxon>
        <taxon>Promethearchaeati</taxon>
        <taxon>Promethearchaeota</taxon>
        <taxon>Promethearchaeia</taxon>
        <taxon>Promethearchaeales</taxon>
        <taxon>Promethearchaeaceae</taxon>
        <taxon>Candidatus Lokiarchaeum</taxon>
    </lineage>
</organism>
<dbReference type="EMBL" id="CP104013">
    <property type="protein sequence ID" value="UYP48448.1"/>
    <property type="molecule type" value="Genomic_DNA"/>
</dbReference>
<evidence type="ECO:0000313" key="2">
    <source>
        <dbReference type="EMBL" id="UYP48448.1"/>
    </source>
</evidence>
<proteinExistence type="predicted"/>
<evidence type="ECO:0000256" key="1">
    <source>
        <dbReference type="SAM" id="Phobius"/>
    </source>
</evidence>
<gene>
    <name evidence="2" type="ORF">NEF87_004733</name>
</gene>
<protein>
    <submittedName>
        <fullName evidence="2">Uncharacterized protein</fullName>
    </submittedName>
</protein>
<keyword evidence="1" id="KW-1133">Transmembrane helix</keyword>
<sequence length="32" mass="3538">MKYWKIVLLVGVVIFVAGLTYVGIVLNNSSQI</sequence>